<name>A0A1Q2M216_9GAMM</name>
<accession>A0A1Q2M216</accession>
<evidence type="ECO:0000259" key="1">
    <source>
        <dbReference type="Pfam" id="PF01323"/>
    </source>
</evidence>
<dbReference type="CDD" id="cd03024">
    <property type="entry name" value="DsbA_FrnE"/>
    <property type="match status" value="1"/>
</dbReference>
<sequence length="219" mass="24716">MQKLPLRIDIVSDVVCPWCVIGYYRLQQALDNFDQAIDPTINWLPFELNPDMPSEGQNLREHIAEKYGTSPEESIAARERLTKLGADVGFPFDYFDEMRMVNTFHAHQLLHWAVSEGKQHALSLQLFADFFSHRRDVSAFDILIAAAESVGLNSFAARDVLAQQTYANDVRQLEQGIASKGVRGVPLFVFNAQYALSGAQEVTTFEAQLQRIIDDKHTA</sequence>
<dbReference type="PANTHER" id="PTHR13887">
    <property type="entry name" value="GLUTATHIONE S-TRANSFERASE KAPPA"/>
    <property type="match status" value="1"/>
</dbReference>
<organism evidence="2 3">
    <name type="scientific">Microbulbifer agarilyticus</name>
    <dbReference type="NCBI Taxonomy" id="260552"/>
    <lineage>
        <taxon>Bacteria</taxon>
        <taxon>Pseudomonadati</taxon>
        <taxon>Pseudomonadota</taxon>
        <taxon>Gammaproteobacteria</taxon>
        <taxon>Cellvibrionales</taxon>
        <taxon>Microbulbiferaceae</taxon>
        <taxon>Microbulbifer</taxon>
    </lineage>
</organism>
<dbReference type="GO" id="GO:0016491">
    <property type="term" value="F:oxidoreductase activity"/>
    <property type="evidence" value="ECO:0007669"/>
    <property type="project" value="InterPro"/>
</dbReference>
<gene>
    <name evidence="2" type="ORF">Mag101_00610</name>
</gene>
<dbReference type="EMBL" id="CP019650">
    <property type="protein sequence ID" value="AQQ66317.1"/>
    <property type="molecule type" value="Genomic_DNA"/>
</dbReference>
<dbReference type="Pfam" id="PF01323">
    <property type="entry name" value="DSBA"/>
    <property type="match status" value="1"/>
</dbReference>
<proteinExistence type="predicted"/>
<dbReference type="RefSeq" id="WP_077399336.1">
    <property type="nucleotide sequence ID" value="NZ_CP019650.1"/>
</dbReference>
<dbReference type="PANTHER" id="PTHR13887:SF41">
    <property type="entry name" value="THIOREDOXIN SUPERFAMILY PROTEIN"/>
    <property type="match status" value="1"/>
</dbReference>
<keyword evidence="3" id="KW-1185">Reference proteome</keyword>
<dbReference type="Proteomes" id="UP000188219">
    <property type="component" value="Chromosome"/>
</dbReference>
<reference evidence="2" key="1">
    <citation type="submission" date="2017-02" db="EMBL/GenBank/DDBJ databases">
        <title>Genome of Microbulbifer agarilyticus GP101.</title>
        <authorList>
            <person name="Jung J."/>
            <person name="Bae S.S."/>
            <person name="Baek K."/>
        </authorList>
    </citation>
    <scope>NUCLEOTIDE SEQUENCE [LARGE SCALE GENOMIC DNA]</scope>
    <source>
        <strain evidence="2">GP101</strain>
    </source>
</reference>
<dbReference type="OrthoDB" id="9799122at2"/>
<dbReference type="STRING" id="260552.Mag101_00610"/>
<dbReference type="InterPro" id="IPR036249">
    <property type="entry name" value="Thioredoxin-like_sf"/>
</dbReference>
<protein>
    <submittedName>
        <fullName evidence="2">Disulfide bond formation protein DsbA</fullName>
    </submittedName>
</protein>
<dbReference type="SUPFAM" id="SSF52833">
    <property type="entry name" value="Thioredoxin-like"/>
    <property type="match status" value="1"/>
</dbReference>
<evidence type="ECO:0000313" key="3">
    <source>
        <dbReference type="Proteomes" id="UP000188219"/>
    </source>
</evidence>
<dbReference type="InterPro" id="IPR001853">
    <property type="entry name" value="DSBA-like_thioredoxin_dom"/>
</dbReference>
<feature type="domain" description="DSBA-like thioredoxin" evidence="1">
    <location>
        <begin position="8"/>
        <end position="210"/>
    </location>
</feature>
<dbReference type="KEGG" id="maga:Mag101_00610"/>
<evidence type="ECO:0000313" key="2">
    <source>
        <dbReference type="EMBL" id="AQQ66317.1"/>
    </source>
</evidence>
<dbReference type="Gene3D" id="3.40.30.10">
    <property type="entry name" value="Glutaredoxin"/>
    <property type="match status" value="1"/>
</dbReference>
<dbReference type="AlphaFoldDB" id="A0A1Q2M216"/>